<keyword evidence="4" id="KW-0812">Transmembrane</keyword>
<dbReference type="GO" id="GO:0006826">
    <property type="term" value="P:iron ion transport"/>
    <property type="evidence" value="ECO:0007669"/>
    <property type="project" value="UniProtKB-KW"/>
</dbReference>
<feature type="domain" description="TonB-dependent receptor-like beta-barrel" evidence="10">
    <location>
        <begin position="1"/>
        <end position="172"/>
    </location>
</feature>
<evidence type="ECO:0000256" key="5">
    <source>
        <dbReference type="ARBA" id="ARBA00023004"/>
    </source>
</evidence>
<dbReference type="InterPro" id="IPR036942">
    <property type="entry name" value="Beta-barrel_TonB_sf"/>
</dbReference>
<dbReference type="GO" id="GO:0009279">
    <property type="term" value="C:cell outer membrane"/>
    <property type="evidence" value="ECO:0007669"/>
    <property type="project" value="UniProtKB-SubCell"/>
</dbReference>
<evidence type="ECO:0000256" key="6">
    <source>
        <dbReference type="ARBA" id="ARBA00023065"/>
    </source>
</evidence>
<evidence type="ECO:0000256" key="4">
    <source>
        <dbReference type="ARBA" id="ARBA00022692"/>
    </source>
</evidence>
<keyword evidence="5" id="KW-0408">Iron</keyword>
<keyword evidence="7" id="KW-0798">TonB box</keyword>
<keyword evidence="8" id="KW-0472">Membrane</keyword>
<dbReference type="PANTHER" id="PTHR32552:SF81">
    <property type="entry name" value="TONB-DEPENDENT OUTER MEMBRANE RECEPTOR"/>
    <property type="match status" value="1"/>
</dbReference>
<evidence type="ECO:0000256" key="2">
    <source>
        <dbReference type="ARBA" id="ARBA00022448"/>
    </source>
</evidence>
<evidence type="ECO:0000256" key="7">
    <source>
        <dbReference type="ARBA" id="ARBA00023077"/>
    </source>
</evidence>
<evidence type="ECO:0000256" key="3">
    <source>
        <dbReference type="ARBA" id="ARBA00022496"/>
    </source>
</evidence>
<dbReference type="Gene3D" id="2.40.170.20">
    <property type="entry name" value="TonB-dependent receptor, beta-barrel domain"/>
    <property type="match status" value="1"/>
</dbReference>
<dbReference type="Pfam" id="PF00593">
    <property type="entry name" value="TonB_dep_Rec_b-barrel"/>
    <property type="match status" value="1"/>
</dbReference>
<proteinExistence type="predicted"/>
<evidence type="ECO:0000256" key="1">
    <source>
        <dbReference type="ARBA" id="ARBA00004571"/>
    </source>
</evidence>
<dbReference type="AlphaFoldDB" id="A0A0F9SQ88"/>
<keyword evidence="9" id="KW-0998">Cell outer membrane</keyword>
<dbReference type="InterPro" id="IPR000531">
    <property type="entry name" value="Beta-barrel_TonB"/>
</dbReference>
<dbReference type="PROSITE" id="PS52016">
    <property type="entry name" value="TONB_DEPENDENT_REC_3"/>
    <property type="match status" value="1"/>
</dbReference>
<keyword evidence="2" id="KW-0813">Transport</keyword>
<dbReference type="PANTHER" id="PTHR32552">
    <property type="entry name" value="FERRICHROME IRON RECEPTOR-RELATED"/>
    <property type="match status" value="1"/>
</dbReference>
<gene>
    <name evidence="11" type="ORF">LCGC14_0825010</name>
</gene>
<organism evidence="11">
    <name type="scientific">marine sediment metagenome</name>
    <dbReference type="NCBI Taxonomy" id="412755"/>
    <lineage>
        <taxon>unclassified sequences</taxon>
        <taxon>metagenomes</taxon>
        <taxon>ecological metagenomes</taxon>
    </lineage>
</organism>
<protein>
    <recommendedName>
        <fullName evidence="10">TonB-dependent receptor-like beta-barrel domain-containing protein</fullName>
    </recommendedName>
</protein>
<keyword evidence="6" id="KW-0406">Ion transport</keyword>
<evidence type="ECO:0000256" key="8">
    <source>
        <dbReference type="ARBA" id="ARBA00023136"/>
    </source>
</evidence>
<dbReference type="InterPro" id="IPR039426">
    <property type="entry name" value="TonB-dep_rcpt-like"/>
</dbReference>
<comment type="subcellular location">
    <subcellularLocation>
        <location evidence="1">Cell outer membrane</location>
        <topology evidence="1">Multi-pass membrane protein</topology>
    </subcellularLocation>
</comment>
<comment type="caution">
    <text evidence="11">The sequence shown here is derived from an EMBL/GenBank/DDBJ whole genome shotgun (WGS) entry which is preliminary data.</text>
</comment>
<reference evidence="11" key="1">
    <citation type="journal article" date="2015" name="Nature">
        <title>Complex archaea that bridge the gap between prokaryotes and eukaryotes.</title>
        <authorList>
            <person name="Spang A."/>
            <person name="Saw J.H."/>
            <person name="Jorgensen S.L."/>
            <person name="Zaremba-Niedzwiedzka K."/>
            <person name="Martijn J."/>
            <person name="Lind A.E."/>
            <person name="van Eijk R."/>
            <person name="Schleper C."/>
            <person name="Guy L."/>
            <person name="Ettema T.J."/>
        </authorList>
    </citation>
    <scope>NUCLEOTIDE SEQUENCE</scope>
</reference>
<name>A0A0F9SQ88_9ZZZZ</name>
<keyword evidence="3" id="KW-0410">Iron transport</keyword>
<accession>A0A0F9SQ88</accession>
<dbReference type="EMBL" id="LAZR01002338">
    <property type="protein sequence ID" value="KKN31323.1"/>
    <property type="molecule type" value="Genomic_DNA"/>
</dbReference>
<dbReference type="SUPFAM" id="SSF56935">
    <property type="entry name" value="Porins"/>
    <property type="match status" value="1"/>
</dbReference>
<evidence type="ECO:0000313" key="11">
    <source>
        <dbReference type="EMBL" id="KKN31323.1"/>
    </source>
</evidence>
<sequence length="220" mass="24060">GFKSTWFRSQLHFNAALFNIDWDDAQITGATDIGQLTYLSNAGSANAKGIEISTRAILSDSFSVYATYAYTKAELTSDAPFLFNADGTGGAEDGDRLPGSPENQFSMGVNYQTDVFNDKTLDINYGLTAQSDVLSRVGLRDNGETLPGYSLSNISAKLTADAWSTTLYVDNLFNKYAVTSVRRSDADITSANGADIQRNYGHYINRPLTVGVKFNYKFEI</sequence>
<evidence type="ECO:0000259" key="10">
    <source>
        <dbReference type="Pfam" id="PF00593"/>
    </source>
</evidence>
<evidence type="ECO:0000256" key="9">
    <source>
        <dbReference type="ARBA" id="ARBA00023237"/>
    </source>
</evidence>
<feature type="non-terminal residue" evidence="11">
    <location>
        <position position="1"/>
    </location>
</feature>